<dbReference type="PANTHER" id="PTHR30426">
    <property type="entry name" value="4-HYDROXY-3-METHYLBUT-2-ENYL DIPHOSPHATE REDUCTASE"/>
    <property type="match status" value="1"/>
</dbReference>
<feature type="binding site" evidence="6">
    <location>
        <position position="229"/>
    </location>
    <ligand>
        <name>(2E)-4-hydroxy-3-methylbut-2-enyl diphosphate</name>
        <dbReference type="ChEBI" id="CHEBI:128753"/>
    </ligand>
</feature>
<dbReference type="GO" id="GO:0051745">
    <property type="term" value="F:4-hydroxy-3-methylbut-2-enyl diphosphate reductase activity"/>
    <property type="evidence" value="ECO:0007669"/>
    <property type="project" value="UniProtKB-EC"/>
</dbReference>
<dbReference type="InterPro" id="IPR008949">
    <property type="entry name" value="Isoprenoid_synthase_dom_sf"/>
</dbReference>
<dbReference type="Proteomes" id="UP001631957">
    <property type="component" value="Unassembled WGS sequence"/>
</dbReference>
<accession>A0ABW9I6E2</accession>
<dbReference type="Gene3D" id="3.40.1010.20">
    <property type="entry name" value="4-hydroxy-3-methylbut-2-enyl diphosphate reductase, catalytic domain"/>
    <property type="match status" value="2"/>
</dbReference>
<feature type="binding site" evidence="6">
    <location>
        <position position="129"/>
    </location>
    <ligand>
        <name>(2E)-4-hydroxy-3-methylbut-2-enyl diphosphate</name>
        <dbReference type="ChEBI" id="CHEBI:128753"/>
    </ligand>
</feature>
<reference evidence="8 9" key="1">
    <citation type="submission" date="2024-12" db="EMBL/GenBank/DDBJ databases">
        <title>Forecasting of Potato common scab and diversities of Pathogenic streptomyces spp. in china.</title>
        <authorList>
            <person name="Handique U."/>
            <person name="Wu J."/>
        </authorList>
    </citation>
    <scope>NUCLEOTIDE SEQUENCE [LARGE SCALE GENOMIC DNA]</scope>
    <source>
        <strain evidence="8 9">ZRIMU1530</strain>
    </source>
</reference>
<keyword evidence="6" id="KW-0414">Isoprene biosynthesis</keyword>
<evidence type="ECO:0000256" key="5">
    <source>
        <dbReference type="ARBA" id="ARBA00023014"/>
    </source>
</evidence>
<keyword evidence="5 6" id="KW-0411">Iron-sulfur</keyword>
<feature type="binding site" evidence="6">
    <location>
        <position position="271"/>
    </location>
    <ligand>
        <name>isopentenyl diphosphate</name>
        <dbReference type="ChEBI" id="CHEBI:128769"/>
    </ligand>
</feature>
<dbReference type="EMBL" id="JBJVNI010000027">
    <property type="protein sequence ID" value="MFM9614573.1"/>
    <property type="molecule type" value="Genomic_DNA"/>
</dbReference>
<dbReference type="Gene3D" id="3.40.50.11270">
    <property type="match status" value="1"/>
</dbReference>
<comment type="cofactor">
    <cofactor evidence="6">
        <name>[4Fe-4S] cluster</name>
        <dbReference type="ChEBI" id="CHEBI:49883"/>
    </cofactor>
    <text evidence="6">Binds 1 [4Fe-4S] cluster per subunit.</text>
</comment>
<feature type="binding site" evidence="6">
    <location>
        <position position="46"/>
    </location>
    <ligand>
        <name>(2E)-4-hydroxy-3-methylbut-2-enyl diphosphate</name>
        <dbReference type="ChEBI" id="CHEBI:128753"/>
    </ligand>
</feature>
<feature type="binding site" evidence="6">
    <location>
        <position position="229"/>
    </location>
    <ligand>
        <name>isopentenyl diphosphate</name>
        <dbReference type="ChEBI" id="CHEBI:128769"/>
    </ligand>
</feature>
<evidence type="ECO:0000256" key="7">
    <source>
        <dbReference type="SAM" id="MobiDB-lite"/>
    </source>
</evidence>
<dbReference type="PANTHER" id="PTHR30426:SF0">
    <property type="entry name" value="4-HYDROXY-3-METHYLBUT-2-ENYL DIPHOSPHATE REDUCTASE"/>
    <property type="match status" value="1"/>
</dbReference>
<feature type="binding site" evidence="6">
    <location>
        <position position="228"/>
    </location>
    <ligand>
        <name>isopentenyl diphosphate</name>
        <dbReference type="ChEBI" id="CHEBI:128769"/>
    </ligand>
</feature>
<dbReference type="InterPro" id="IPR033749">
    <property type="entry name" value="Polyprenyl_synt_CS"/>
</dbReference>
<feature type="binding site" evidence="6">
    <location>
        <position position="79"/>
    </location>
    <ligand>
        <name>(2E)-4-hydroxy-3-methylbut-2-enyl diphosphate</name>
        <dbReference type="ChEBI" id="CHEBI:128753"/>
    </ligand>
</feature>
<feature type="binding site" evidence="6">
    <location>
        <position position="46"/>
    </location>
    <ligand>
        <name>isopentenyl diphosphate</name>
        <dbReference type="ChEBI" id="CHEBI:128769"/>
    </ligand>
</feature>
<keyword evidence="2 6" id="KW-0479">Metal-binding</keyword>
<feature type="binding site" evidence="6">
    <location>
        <position position="271"/>
    </location>
    <ligand>
        <name>(2E)-4-hydroxy-3-methylbut-2-enyl diphosphate</name>
        <dbReference type="ChEBI" id="CHEBI:128753"/>
    </ligand>
</feature>
<dbReference type="EC" id="1.17.7.4" evidence="6"/>
<feature type="binding site" evidence="6">
    <location>
        <position position="129"/>
    </location>
    <ligand>
        <name>dimethylallyl diphosphate</name>
        <dbReference type="ChEBI" id="CHEBI:57623"/>
    </ligand>
</feature>
<evidence type="ECO:0000313" key="9">
    <source>
        <dbReference type="Proteomes" id="UP001631957"/>
    </source>
</evidence>
<dbReference type="InterPro" id="IPR003451">
    <property type="entry name" value="LytB/IspH"/>
</dbReference>
<dbReference type="PROSITE" id="PS00723">
    <property type="entry name" value="POLYPRENYL_SYNTHASE_1"/>
    <property type="match status" value="1"/>
</dbReference>
<dbReference type="SUPFAM" id="SSF48576">
    <property type="entry name" value="Terpenoid synthases"/>
    <property type="match status" value="1"/>
</dbReference>
<keyword evidence="4 6" id="KW-0408">Iron</keyword>
<feature type="region of interest" description="Disordered" evidence="7">
    <location>
        <begin position="328"/>
        <end position="358"/>
    </location>
</feature>
<feature type="binding site" evidence="6">
    <location>
        <position position="79"/>
    </location>
    <ligand>
        <name>dimethylallyl diphosphate</name>
        <dbReference type="ChEBI" id="CHEBI:57623"/>
    </ligand>
</feature>
<comment type="catalytic activity">
    <reaction evidence="6">
        <text>isopentenyl diphosphate + 2 oxidized [2Fe-2S]-[ferredoxin] + H2O = (2E)-4-hydroxy-3-methylbut-2-enyl diphosphate + 2 reduced [2Fe-2S]-[ferredoxin] + 2 H(+)</text>
        <dbReference type="Rhea" id="RHEA:24488"/>
        <dbReference type="Rhea" id="RHEA-COMP:10000"/>
        <dbReference type="Rhea" id="RHEA-COMP:10001"/>
        <dbReference type="ChEBI" id="CHEBI:15377"/>
        <dbReference type="ChEBI" id="CHEBI:15378"/>
        <dbReference type="ChEBI" id="CHEBI:33737"/>
        <dbReference type="ChEBI" id="CHEBI:33738"/>
        <dbReference type="ChEBI" id="CHEBI:128753"/>
        <dbReference type="ChEBI" id="CHEBI:128769"/>
        <dbReference type="EC" id="1.17.7.4"/>
    </reaction>
</comment>
<dbReference type="RefSeq" id="WP_409122218.1">
    <property type="nucleotide sequence ID" value="NZ_JBJVNI010000027.1"/>
</dbReference>
<dbReference type="InterPro" id="IPR000092">
    <property type="entry name" value="Polyprenyl_synt"/>
</dbReference>
<evidence type="ECO:0000256" key="4">
    <source>
        <dbReference type="ARBA" id="ARBA00023004"/>
    </source>
</evidence>
<feature type="binding site" evidence="6">
    <location>
        <position position="227"/>
    </location>
    <ligand>
        <name>dimethylallyl diphosphate</name>
        <dbReference type="ChEBI" id="CHEBI:57623"/>
    </ligand>
</feature>
<proteinExistence type="inferred from homology"/>
<dbReference type="NCBIfam" id="TIGR00216">
    <property type="entry name" value="ispH_lytB"/>
    <property type="match status" value="1"/>
</dbReference>
<name>A0ABW9I6E2_9ACTN</name>
<feature type="binding site" evidence="6">
    <location>
        <position position="228"/>
    </location>
    <ligand>
        <name>dimethylallyl diphosphate</name>
        <dbReference type="ChEBI" id="CHEBI:57623"/>
    </ligand>
</feature>
<evidence type="ECO:0000256" key="3">
    <source>
        <dbReference type="ARBA" id="ARBA00022842"/>
    </source>
</evidence>
<feature type="binding site" evidence="6">
    <location>
        <position position="17"/>
    </location>
    <ligand>
        <name>[4Fe-4S] cluster</name>
        <dbReference type="ChEBI" id="CHEBI:49883"/>
    </ligand>
</feature>
<feature type="binding site" evidence="6">
    <location>
        <position position="129"/>
    </location>
    <ligand>
        <name>isopentenyl diphosphate</name>
        <dbReference type="ChEBI" id="CHEBI:128769"/>
    </ligand>
</feature>
<keyword evidence="9" id="KW-1185">Reference proteome</keyword>
<feature type="binding site" evidence="6">
    <location>
        <position position="79"/>
    </location>
    <ligand>
        <name>isopentenyl diphosphate</name>
        <dbReference type="ChEBI" id="CHEBI:128769"/>
    </ligand>
</feature>
<evidence type="ECO:0000256" key="2">
    <source>
        <dbReference type="ARBA" id="ARBA00022723"/>
    </source>
</evidence>
<feature type="binding site" evidence="6">
    <location>
        <position position="169"/>
    </location>
    <ligand>
        <name>(2E)-4-hydroxy-3-methylbut-2-enyl diphosphate</name>
        <dbReference type="ChEBI" id="CHEBI:128753"/>
    </ligand>
</feature>
<sequence length="702" mass="74044">MQSATPRVLLAAPRGACAGVHRAIETVERALEIHGAPVYVRKQIVHNEHVVRELEGKGARFVDSEEEVPAGAVCVFSAHGVSPQVRENARGRELTVVDATCPLVAKVHQEAIRYARTKDTLILIGHADHEEIEGTYGEVPERTVVVADVAQARQLELAPGARAAYLTQTTLSVDDTAEIVAVLKERFPGITGPGAADICYASQNRQNAVKAIAGRSDLVLVVGSANSSNSLRLVEVSRAAGTPARLLTDPVLLDAGWLRDVRTVGLTAGASVPEALVVQALGRLAELGFEDVEVEETVVENVTFKLPVELGELGELRESGELREAGGAVGADASGAGRHASDAARHASGTGRHASDAARDAEEACAKLLDRVDRRITDLLNAEAAHWSSVDPRAAVPVGVVAELIAAGGKRLRPLFCVTGFLAAGADGDEDTVVDAAAALELLHAFALIHDDIIDNSPTRRGTPTAHAAHTALHARSGWAGESRRYGEGVAILAGDLALSYANRLAGTLAGPAAQVWHELVTEMIVGQQLDVALAAEAVPDEALARWVAVCKSGRYTIHRPLALGAALAGRPALYGVFEAYGVAAGEAFQLRDDLLDAFGDEELTGKPAGLDLDEHKMTLLIALGAAKDPEVARLVEESRHADWNPAPLHAALLASGVRADVENRIDALVTDARTAVTGAGLPDTWRLRLEELADLVAYRDR</sequence>
<dbReference type="Gene3D" id="1.10.600.10">
    <property type="entry name" value="Farnesyl Diphosphate Synthase"/>
    <property type="match status" value="1"/>
</dbReference>
<keyword evidence="6 8" id="KW-0560">Oxidoreductase</keyword>
<comment type="pathway">
    <text evidence="6">Isoprenoid biosynthesis; isopentenyl diphosphate biosynthesis via DXP pathway; isopentenyl diphosphate from 1-deoxy-D-xylulose 5-phosphate: step 6/6.</text>
</comment>
<organism evidence="8 9">
    <name type="scientific">Streptomyces niveiscabiei</name>
    <dbReference type="NCBI Taxonomy" id="164115"/>
    <lineage>
        <taxon>Bacteria</taxon>
        <taxon>Bacillati</taxon>
        <taxon>Actinomycetota</taxon>
        <taxon>Actinomycetes</taxon>
        <taxon>Kitasatosporales</taxon>
        <taxon>Streptomycetaceae</taxon>
        <taxon>Streptomyces</taxon>
    </lineage>
</organism>
<feature type="binding site" evidence="6">
    <location>
        <position position="227"/>
    </location>
    <ligand>
        <name>(2E)-4-hydroxy-3-methylbut-2-enyl diphosphate</name>
        <dbReference type="ChEBI" id="CHEBI:128753"/>
    </ligand>
</feature>
<feature type="binding site" evidence="6">
    <location>
        <position position="101"/>
    </location>
    <ligand>
        <name>[4Fe-4S] cluster</name>
        <dbReference type="ChEBI" id="CHEBI:49883"/>
    </ligand>
</feature>
<evidence type="ECO:0000256" key="6">
    <source>
        <dbReference type="HAMAP-Rule" id="MF_00191"/>
    </source>
</evidence>
<feature type="binding site" evidence="6">
    <location>
        <position position="228"/>
    </location>
    <ligand>
        <name>(2E)-4-hydroxy-3-methylbut-2-enyl diphosphate</name>
        <dbReference type="ChEBI" id="CHEBI:128753"/>
    </ligand>
</feature>
<keyword evidence="3" id="KW-0460">Magnesium</keyword>
<dbReference type="CDD" id="cd13944">
    <property type="entry name" value="lytB_ispH"/>
    <property type="match status" value="1"/>
</dbReference>
<keyword evidence="1 6" id="KW-0004">4Fe-4S</keyword>
<comment type="function">
    <text evidence="6">Catalyzes the conversion of 1-hydroxy-2-methyl-2-(E)-butenyl 4-diphosphate (HMBPP) into a mixture of isopentenyl diphosphate (IPP) and dimethylallyl diphosphate (DMAPP). Acts in the terminal step of the DOXP/MEP pathway for isoprenoid precursor biosynthesis.</text>
</comment>
<comment type="pathway">
    <text evidence="6">Isoprenoid biosynthesis; dimethylallyl diphosphate biosynthesis; dimethylallyl diphosphate from (2E)-4-hydroxy-3-methylbutenyl diphosphate: step 1/1.</text>
</comment>
<feature type="active site" description="Proton donor" evidence="6">
    <location>
        <position position="131"/>
    </location>
</feature>
<dbReference type="SFLD" id="SFLDS00005">
    <property type="entry name" value="Isoprenoid_Synthase_Type_I"/>
    <property type="match status" value="1"/>
</dbReference>
<gene>
    <name evidence="6 8" type="primary">ispH</name>
    <name evidence="8" type="ORF">ACKI18_38570</name>
</gene>
<feature type="binding site" evidence="6">
    <location>
        <position position="227"/>
    </location>
    <ligand>
        <name>isopentenyl diphosphate</name>
        <dbReference type="ChEBI" id="CHEBI:128769"/>
    </ligand>
</feature>
<feature type="binding site" evidence="6">
    <location>
        <position position="271"/>
    </location>
    <ligand>
        <name>dimethylallyl diphosphate</name>
        <dbReference type="ChEBI" id="CHEBI:57623"/>
    </ligand>
</feature>
<comment type="catalytic activity">
    <reaction evidence="6">
        <text>dimethylallyl diphosphate + 2 oxidized [2Fe-2S]-[ferredoxin] + H2O = (2E)-4-hydroxy-3-methylbut-2-enyl diphosphate + 2 reduced [2Fe-2S]-[ferredoxin] + 2 H(+)</text>
        <dbReference type="Rhea" id="RHEA:24825"/>
        <dbReference type="Rhea" id="RHEA-COMP:10000"/>
        <dbReference type="Rhea" id="RHEA-COMP:10001"/>
        <dbReference type="ChEBI" id="CHEBI:15377"/>
        <dbReference type="ChEBI" id="CHEBI:15378"/>
        <dbReference type="ChEBI" id="CHEBI:33737"/>
        <dbReference type="ChEBI" id="CHEBI:33738"/>
        <dbReference type="ChEBI" id="CHEBI:57623"/>
        <dbReference type="ChEBI" id="CHEBI:128753"/>
        <dbReference type="EC" id="1.17.7.4"/>
    </reaction>
</comment>
<feature type="binding site" evidence="6">
    <location>
        <position position="199"/>
    </location>
    <ligand>
        <name>[4Fe-4S] cluster</name>
        <dbReference type="ChEBI" id="CHEBI:49883"/>
    </ligand>
</feature>
<evidence type="ECO:0000256" key="1">
    <source>
        <dbReference type="ARBA" id="ARBA00022485"/>
    </source>
</evidence>
<dbReference type="Pfam" id="PF00348">
    <property type="entry name" value="polyprenyl_synt"/>
    <property type="match status" value="1"/>
</dbReference>
<feature type="binding site" evidence="6">
    <location>
        <position position="229"/>
    </location>
    <ligand>
        <name>dimethylallyl diphosphate</name>
        <dbReference type="ChEBI" id="CHEBI:57623"/>
    </ligand>
</feature>
<dbReference type="HAMAP" id="MF_00191">
    <property type="entry name" value="IspH"/>
    <property type="match status" value="1"/>
</dbReference>
<comment type="similarity">
    <text evidence="6">Belongs to the IspH family.</text>
</comment>
<feature type="binding site" evidence="6">
    <location>
        <position position="46"/>
    </location>
    <ligand>
        <name>dimethylallyl diphosphate</name>
        <dbReference type="ChEBI" id="CHEBI:57623"/>
    </ligand>
</feature>
<evidence type="ECO:0000313" key="8">
    <source>
        <dbReference type="EMBL" id="MFM9614573.1"/>
    </source>
</evidence>
<dbReference type="Pfam" id="PF02401">
    <property type="entry name" value="LYTB"/>
    <property type="match status" value="1"/>
</dbReference>
<comment type="caution">
    <text evidence="8">The sequence shown here is derived from an EMBL/GenBank/DDBJ whole genome shotgun (WGS) entry which is preliminary data.</text>
</comment>
<protein>
    <recommendedName>
        <fullName evidence="6">4-hydroxy-3-methylbut-2-enyl diphosphate reductase</fullName>
        <shortName evidence="6">HMBPP reductase</shortName>
        <ecNumber evidence="6">1.17.7.4</ecNumber>
    </recommendedName>
</protein>